<dbReference type="InterPro" id="IPR013766">
    <property type="entry name" value="Thioredoxin_domain"/>
</dbReference>
<reference evidence="12 13" key="1">
    <citation type="submission" date="2024-01" db="EMBL/GenBank/DDBJ databases">
        <authorList>
            <consortium name="Genoscope - CEA"/>
            <person name="William W."/>
        </authorList>
    </citation>
    <scope>NUCLEOTIDE SEQUENCE [LARGE SCALE GENOMIC DNA]</scope>
    <source>
        <strain evidence="12 13">29B2s-10</strain>
    </source>
</reference>
<dbReference type="EMBL" id="OZ004258">
    <property type="protein sequence ID" value="CAK7913652.1"/>
    <property type="molecule type" value="Genomic_DNA"/>
</dbReference>
<comment type="catalytic activity">
    <reaction evidence="9">
        <text>a hydroperoxide + [thioredoxin]-dithiol = an alcohol + [thioredoxin]-disulfide + H2O</text>
        <dbReference type="Rhea" id="RHEA:62620"/>
        <dbReference type="Rhea" id="RHEA-COMP:10698"/>
        <dbReference type="Rhea" id="RHEA-COMP:10700"/>
        <dbReference type="ChEBI" id="CHEBI:15377"/>
        <dbReference type="ChEBI" id="CHEBI:29950"/>
        <dbReference type="ChEBI" id="CHEBI:30879"/>
        <dbReference type="ChEBI" id="CHEBI:35924"/>
        <dbReference type="ChEBI" id="CHEBI:50058"/>
        <dbReference type="EC" id="1.11.1.24"/>
    </reaction>
</comment>
<protein>
    <recommendedName>
        <fullName evidence="1">thioredoxin-dependent peroxiredoxin</fullName>
        <ecNumber evidence="1">1.11.1.24</ecNumber>
    </recommendedName>
    <alternativeName>
        <fullName evidence="7">Thioredoxin peroxidase</fullName>
    </alternativeName>
</protein>
<dbReference type="Gene3D" id="3.40.30.10">
    <property type="entry name" value="Glutaredoxin"/>
    <property type="match status" value="1"/>
</dbReference>
<dbReference type="InterPro" id="IPR000866">
    <property type="entry name" value="AhpC/TSA"/>
</dbReference>
<evidence type="ECO:0000256" key="6">
    <source>
        <dbReference type="ARBA" id="ARBA00023284"/>
    </source>
</evidence>
<dbReference type="PROSITE" id="PS51352">
    <property type="entry name" value="THIOREDOXIN_2"/>
    <property type="match status" value="1"/>
</dbReference>
<keyword evidence="4" id="KW-0560">Oxidoreductase</keyword>
<evidence type="ECO:0000256" key="3">
    <source>
        <dbReference type="ARBA" id="ARBA00022862"/>
    </source>
</evidence>
<feature type="compositionally biased region" description="Basic residues" evidence="10">
    <location>
        <begin position="28"/>
        <end position="38"/>
    </location>
</feature>
<keyword evidence="3" id="KW-0049">Antioxidant</keyword>
<evidence type="ECO:0000313" key="13">
    <source>
        <dbReference type="Proteomes" id="UP001497600"/>
    </source>
</evidence>
<dbReference type="SUPFAM" id="SSF52833">
    <property type="entry name" value="Thioredoxin-like"/>
    <property type="match status" value="1"/>
</dbReference>
<evidence type="ECO:0000256" key="9">
    <source>
        <dbReference type="ARBA" id="ARBA00049091"/>
    </source>
</evidence>
<dbReference type="Proteomes" id="UP001497600">
    <property type="component" value="Chromosome F"/>
</dbReference>
<evidence type="ECO:0000259" key="11">
    <source>
        <dbReference type="PROSITE" id="PS51352"/>
    </source>
</evidence>
<evidence type="ECO:0000256" key="7">
    <source>
        <dbReference type="ARBA" id="ARBA00032824"/>
    </source>
</evidence>
<dbReference type="Pfam" id="PF00578">
    <property type="entry name" value="AhpC-TSA"/>
    <property type="match status" value="1"/>
</dbReference>
<proteinExistence type="inferred from homology"/>
<accession>A0ABP0EFQ4</accession>
<dbReference type="EC" id="1.11.1.24" evidence="1"/>
<keyword evidence="6" id="KW-0676">Redox-active center</keyword>
<dbReference type="InterPro" id="IPR036249">
    <property type="entry name" value="Thioredoxin-like_sf"/>
</dbReference>
<feature type="domain" description="Thioredoxin" evidence="11">
    <location>
        <begin position="76"/>
        <end position="220"/>
    </location>
</feature>
<gene>
    <name evidence="12" type="primary">DOT5</name>
    <name evidence="12" type="ORF">CAAN4_F12772</name>
</gene>
<keyword evidence="5" id="KW-1015">Disulfide bond</keyword>
<evidence type="ECO:0000256" key="1">
    <source>
        <dbReference type="ARBA" id="ARBA00013017"/>
    </source>
</evidence>
<dbReference type="InterPro" id="IPR050924">
    <property type="entry name" value="Peroxiredoxin_BCP/PrxQ"/>
</dbReference>
<evidence type="ECO:0000256" key="10">
    <source>
        <dbReference type="SAM" id="MobiDB-lite"/>
    </source>
</evidence>
<evidence type="ECO:0000313" key="12">
    <source>
        <dbReference type="EMBL" id="CAK7913652.1"/>
    </source>
</evidence>
<evidence type="ECO:0000256" key="2">
    <source>
        <dbReference type="ARBA" id="ARBA00022559"/>
    </source>
</evidence>
<evidence type="ECO:0000256" key="5">
    <source>
        <dbReference type="ARBA" id="ARBA00023157"/>
    </source>
</evidence>
<comment type="similarity">
    <text evidence="8">Belongs to the peroxiredoxin family. BCP/PrxQ subfamily.</text>
</comment>
<dbReference type="CDD" id="cd03017">
    <property type="entry name" value="PRX_BCP"/>
    <property type="match status" value="1"/>
</dbReference>
<feature type="compositionally biased region" description="Basic and acidic residues" evidence="10">
    <location>
        <begin position="44"/>
        <end position="70"/>
    </location>
</feature>
<dbReference type="PANTHER" id="PTHR42801">
    <property type="entry name" value="THIOREDOXIN-DEPENDENT PEROXIDE REDUCTASE"/>
    <property type="match status" value="1"/>
</dbReference>
<name>A0ABP0EFQ4_9ASCO</name>
<evidence type="ECO:0000256" key="8">
    <source>
        <dbReference type="ARBA" id="ARBA00038489"/>
    </source>
</evidence>
<organism evidence="12 13">
    <name type="scientific">[Candida] anglica</name>
    <dbReference type="NCBI Taxonomy" id="148631"/>
    <lineage>
        <taxon>Eukaryota</taxon>
        <taxon>Fungi</taxon>
        <taxon>Dikarya</taxon>
        <taxon>Ascomycota</taxon>
        <taxon>Saccharomycotina</taxon>
        <taxon>Pichiomycetes</taxon>
        <taxon>Debaryomycetaceae</taxon>
        <taxon>Kurtzmaniella</taxon>
    </lineage>
</organism>
<sequence length="220" mass="24191">MPELRRSTRVAAAAAAAAEPKSTEPALKKQKPAPKKGKAVATETPKKEEKVEPKEDVKEEEKPTEKKSEPESVSELEVGDKIPEWTFLDQDEKEIHLAKLDRSIVVIFSYPRASTPGCTRQACGFRDNYNALTSKATILGLSADSPKAQKSFATKHGFQYSLLSDPKKKLIAALGARKADGKIARSHWIFVDGVLKVKKIGISPEVSFKTAKEDVEEFAK</sequence>
<keyword evidence="13" id="KW-1185">Reference proteome</keyword>
<feature type="region of interest" description="Disordered" evidence="10">
    <location>
        <begin position="1"/>
        <end position="77"/>
    </location>
</feature>
<dbReference type="PANTHER" id="PTHR42801:SF23">
    <property type="entry name" value="PEROXIREDOXIN DOT5"/>
    <property type="match status" value="1"/>
</dbReference>
<evidence type="ECO:0000256" key="4">
    <source>
        <dbReference type="ARBA" id="ARBA00023002"/>
    </source>
</evidence>
<keyword evidence="2" id="KW-0575">Peroxidase</keyword>